<dbReference type="eggNOG" id="ENOG502ZDHN">
    <property type="taxonomic scope" value="Bacteria"/>
</dbReference>
<sequence length="127" mass="13829">MKRFFRAAFGLGILALYTLVVLSLSAMSSGKVLYRSPQPAGVNYGSYDPYELTIVEGPIKWNWVGWPRSSEIWVAPGGGHDYGYSAVFDAGGSVSVDKTTWSTEGIEVSFSSGHRLFIPKKAFIGGR</sequence>
<gene>
    <name evidence="1" type="ORF">OP10G_0060</name>
</gene>
<evidence type="ECO:0000313" key="2">
    <source>
        <dbReference type="Proteomes" id="UP000027982"/>
    </source>
</evidence>
<dbReference type="OrthoDB" id="4236693at2"/>
<accession>A0A068NIJ6</accession>
<dbReference type="Proteomes" id="UP000027982">
    <property type="component" value="Chromosome"/>
</dbReference>
<dbReference type="HOGENOM" id="CLU_1967280_0_0_0"/>
<protein>
    <submittedName>
        <fullName evidence="1">Uncharacterized protein</fullName>
    </submittedName>
</protein>
<proteinExistence type="predicted"/>
<dbReference type="RefSeq" id="WP_025227893.1">
    <property type="nucleotide sequence ID" value="NZ_CP007139.1"/>
</dbReference>
<dbReference type="KEGG" id="fgi:OP10G_0060"/>
<name>A0A068NIJ6_FIMGI</name>
<keyword evidence="2" id="KW-1185">Reference proteome</keyword>
<dbReference type="AlphaFoldDB" id="A0A068NIJ6"/>
<evidence type="ECO:0000313" key="1">
    <source>
        <dbReference type="EMBL" id="AIE83428.1"/>
    </source>
</evidence>
<organism evidence="1 2">
    <name type="scientific">Fimbriimonas ginsengisoli Gsoil 348</name>
    <dbReference type="NCBI Taxonomy" id="661478"/>
    <lineage>
        <taxon>Bacteria</taxon>
        <taxon>Bacillati</taxon>
        <taxon>Armatimonadota</taxon>
        <taxon>Fimbriimonadia</taxon>
        <taxon>Fimbriimonadales</taxon>
        <taxon>Fimbriimonadaceae</taxon>
        <taxon>Fimbriimonas</taxon>
    </lineage>
</organism>
<reference evidence="1 2" key="1">
    <citation type="journal article" date="2014" name="PLoS ONE">
        <title>The first complete genome sequence of the class fimbriimonadia in the phylum armatimonadetes.</title>
        <authorList>
            <person name="Hu Z.Y."/>
            <person name="Wang Y.Z."/>
            <person name="Im W.T."/>
            <person name="Wang S.Y."/>
            <person name="Zhao G.P."/>
            <person name="Zheng H.J."/>
            <person name="Quan Z.X."/>
        </authorList>
    </citation>
    <scope>NUCLEOTIDE SEQUENCE [LARGE SCALE GENOMIC DNA]</scope>
    <source>
        <strain evidence="1">Gsoil 348</strain>
    </source>
</reference>
<dbReference type="EMBL" id="CP007139">
    <property type="protein sequence ID" value="AIE83428.1"/>
    <property type="molecule type" value="Genomic_DNA"/>
</dbReference>